<proteinExistence type="predicted"/>
<evidence type="ECO:0000313" key="3">
    <source>
        <dbReference type="Proteomes" id="UP000285575"/>
    </source>
</evidence>
<dbReference type="InterPro" id="IPR021109">
    <property type="entry name" value="Peptidase_aspartic_dom_sf"/>
</dbReference>
<dbReference type="CDD" id="cd05483">
    <property type="entry name" value="retropepsin_like_bacteria"/>
    <property type="match status" value="1"/>
</dbReference>
<feature type="signal peptide" evidence="1">
    <location>
        <begin position="1"/>
        <end position="21"/>
    </location>
</feature>
<keyword evidence="2" id="KW-0645">Protease</keyword>
<dbReference type="EMBL" id="SACR01000003">
    <property type="protein sequence ID" value="RVU46618.1"/>
    <property type="molecule type" value="Genomic_DNA"/>
</dbReference>
<keyword evidence="3" id="KW-1185">Reference proteome</keyword>
<accession>A0A437RIV5</accession>
<sequence length="213" mass="22271">MTALRTAAAALLLAVAGVAQAQLVVLSGRMGEKALLVVDGQPYTVAVGQTVAGVKLLRWEGDVAQVERAGRSYPMRVGETPVLLGVAPPRSAAREIVLTAGSGGHFTAAGSINGKQVRFMVDTGATLVSLGKDDAERLGLDLSNARRGTTQTANGPVPVWLVTLNTVRVGEVELSNVGAAVVPQAMPMVLLGNSFLSRMSMKREADVMRLELR</sequence>
<reference evidence="2 3" key="1">
    <citation type="submission" date="2019-01" db="EMBL/GenBank/DDBJ databases">
        <authorList>
            <person name="Chen W.-M."/>
        </authorList>
    </citation>
    <scope>NUCLEOTIDE SEQUENCE [LARGE SCALE GENOMIC DNA]</scope>
    <source>
        <strain evidence="2 3">KYPY4</strain>
    </source>
</reference>
<dbReference type="GO" id="GO:0006508">
    <property type="term" value="P:proteolysis"/>
    <property type="evidence" value="ECO:0007669"/>
    <property type="project" value="UniProtKB-KW"/>
</dbReference>
<dbReference type="SUPFAM" id="SSF50630">
    <property type="entry name" value="Acid proteases"/>
    <property type="match status" value="1"/>
</dbReference>
<evidence type="ECO:0000256" key="1">
    <source>
        <dbReference type="SAM" id="SignalP"/>
    </source>
</evidence>
<dbReference type="InterPro" id="IPR034122">
    <property type="entry name" value="Retropepsin-like_bacterial"/>
</dbReference>
<dbReference type="GO" id="GO:0008233">
    <property type="term" value="F:peptidase activity"/>
    <property type="evidence" value="ECO:0007669"/>
    <property type="project" value="UniProtKB-KW"/>
</dbReference>
<name>A0A437RIV5_9BURK</name>
<protein>
    <submittedName>
        <fullName evidence="2">TIGR02281 family clan AA aspartic protease</fullName>
        <ecNumber evidence="2">3.4.23.-</ecNumber>
    </submittedName>
</protein>
<gene>
    <name evidence="2" type="ORF">EOE66_09890</name>
</gene>
<dbReference type="NCBIfam" id="TIGR02281">
    <property type="entry name" value="clan_AA_DTGA"/>
    <property type="match status" value="1"/>
</dbReference>
<keyword evidence="1" id="KW-0732">Signal</keyword>
<dbReference type="Pfam" id="PF13975">
    <property type="entry name" value="gag-asp_proteas"/>
    <property type="match status" value="1"/>
</dbReference>
<dbReference type="Proteomes" id="UP000285575">
    <property type="component" value="Unassembled WGS sequence"/>
</dbReference>
<evidence type="ECO:0000313" key="2">
    <source>
        <dbReference type="EMBL" id="RVU46618.1"/>
    </source>
</evidence>
<dbReference type="Gene3D" id="2.40.70.10">
    <property type="entry name" value="Acid Proteases"/>
    <property type="match status" value="1"/>
</dbReference>
<dbReference type="AlphaFoldDB" id="A0A437RIV5"/>
<dbReference type="EC" id="3.4.23.-" evidence="2"/>
<keyword evidence="2" id="KW-0378">Hydrolase</keyword>
<organism evidence="2 3">
    <name type="scientific">Rubrivivax rivuli</name>
    <dbReference type="NCBI Taxonomy" id="1862385"/>
    <lineage>
        <taxon>Bacteria</taxon>
        <taxon>Pseudomonadati</taxon>
        <taxon>Pseudomonadota</taxon>
        <taxon>Betaproteobacteria</taxon>
        <taxon>Burkholderiales</taxon>
        <taxon>Sphaerotilaceae</taxon>
        <taxon>Rubrivivax</taxon>
    </lineage>
</organism>
<comment type="caution">
    <text evidence="2">The sequence shown here is derived from an EMBL/GenBank/DDBJ whole genome shotgun (WGS) entry which is preliminary data.</text>
</comment>
<dbReference type="InterPro" id="IPR011969">
    <property type="entry name" value="Clan_AA_Asp_peptidase_C"/>
</dbReference>
<feature type="chain" id="PRO_5019366402" evidence="1">
    <location>
        <begin position="22"/>
        <end position="213"/>
    </location>
</feature>
<dbReference type="OrthoDB" id="185963at2"/>